<name>A0ABS4QXD7_9HYPH</name>
<protein>
    <submittedName>
        <fullName evidence="2">RDD family membrane protein YckC</fullName>
    </submittedName>
</protein>
<comment type="caution">
    <text evidence="2">The sequence shown here is derived from an EMBL/GenBank/DDBJ whole genome shotgun (WGS) entry which is preliminary data.</text>
</comment>
<keyword evidence="3" id="KW-1185">Reference proteome</keyword>
<dbReference type="EMBL" id="JAGILA010000002">
    <property type="protein sequence ID" value="MBP2235312.1"/>
    <property type="molecule type" value="Genomic_DNA"/>
</dbReference>
<evidence type="ECO:0000256" key="1">
    <source>
        <dbReference type="SAM" id="Phobius"/>
    </source>
</evidence>
<keyword evidence="1" id="KW-0812">Transmembrane</keyword>
<keyword evidence="1" id="KW-1133">Transmembrane helix</keyword>
<evidence type="ECO:0000313" key="3">
    <source>
        <dbReference type="Proteomes" id="UP000730739"/>
    </source>
</evidence>
<gene>
    <name evidence="2" type="ORF">J2Z31_001804</name>
</gene>
<organism evidence="2 3">
    <name type="scientific">Sinorhizobium kostiense</name>
    <dbReference type="NCBI Taxonomy" id="76747"/>
    <lineage>
        <taxon>Bacteria</taxon>
        <taxon>Pseudomonadati</taxon>
        <taxon>Pseudomonadota</taxon>
        <taxon>Alphaproteobacteria</taxon>
        <taxon>Hyphomicrobiales</taxon>
        <taxon>Rhizobiaceae</taxon>
        <taxon>Sinorhizobium/Ensifer group</taxon>
        <taxon>Sinorhizobium</taxon>
    </lineage>
</organism>
<dbReference type="RefSeq" id="WP_234939344.1">
    <property type="nucleotide sequence ID" value="NZ_JAGILA010000002.1"/>
</dbReference>
<dbReference type="Proteomes" id="UP000730739">
    <property type="component" value="Unassembled WGS sequence"/>
</dbReference>
<keyword evidence="1" id="KW-0472">Membrane</keyword>
<evidence type="ECO:0000313" key="2">
    <source>
        <dbReference type="EMBL" id="MBP2235312.1"/>
    </source>
</evidence>
<sequence>MLDFFFAFFGIGYILALVFGGRTENGFHLQGGPAFLAIILIVAYFLVFNRYFGGTIWKRNSSRPALITSAERMKCQHRLP</sequence>
<accession>A0ABS4QXD7</accession>
<proteinExistence type="predicted"/>
<reference evidence="2 3" key="1">
    <citation type="submission" date="2021-03" db="EMBL/GenBank/DDBJ databases">
        <title>Genomic Encyclopedia of Type Strains, Phase IV (KMG-IV): sequencing the most valuable type-strain genomes for metagenomic binning, comparative biology and taxonomic classification.</title>
        <authorList>
            <person name="Goeker M."/>
        </authorList>
    </citation>
    <scope>NUCLEOTIDE SEQUENCE [LARGE SCALE GENOMIC DNA]</scope>
    <source>
        <strain evidence="2 3">DSM 13372</strain>
    </source>
</reference>
<feature type="transmembrane region" description="Helical" evidence="1">
    <location>
        <begin position="30"/>
        <end position="52"/>
    </location>
</feature>